<dbReference type="EMBL" id="BAABRV010000006">
    <property type="protein sequence ID" value="GAA5534117.1"/>
    <property type="molecule type" value="Genomic_DNA"/>
</dbReference>
<sequence length="103" mass="11510">MSPRATLTVSPGVYRRHLVRPEVLLTILARSAEVITEERVDWEIHEGQSPFLVSDIDYELYHPAQRPLGGIIDWQLSGCATAALLALRLIAMREEAQMAGERG</sequence>
<proteinExistence type="predicted"/>
<evidence type="ECO:0000313" key="1">
    <source>
        <dbReference type="EMBL" id="GAA5534117.1"/>
    </source>
</evidence>
<organism evidence="1 2">
    <name type="scientific">Deinococcus aluminii</name>
    <dbReference type="NCBI Taxonomy" id="1656885"/>
    <lineage>
        <taxon>Bacteria</taxon>
        <taxon>Thermotogati</taxon>
        <taxon>Deinococcota</taxon>
        <taxon>Deinococci</taxon>
        <taxon>Deinococcales</taxon>
        <taxon>Deinococcaceae</taxon>
        <taxon>Deinococcus</taxon>
    </lineage>
</organism>
<name>A0ABP9XFH8_9DEIO</name>
<reference evidence="1 2" key="1">
    <citation type="submission" date="2024-02" db="EMBL/GenBank/DDBJ databases">
        <title>Deinococcus aluminii NBRC 112889.</title>
        <authorList>
            <person name="Ichikawa N."/>
            <person name="Katano-Makiyama Y."/>
            <person name="Hidaka K."/>
        </authorList>
    </citation>
    <scope>NUCLEOTIDE SEQUENCE [LARGE SCALE GENOMIC DNA]</scope>
    <source>
        <strain evidence="1 2">NBRC 112889</strain>
    </source>
</reference>
<dbReference type="RefSeq" id="WP_345455165.1">
    <property type="nucleotide sequence ID" value="NZ_BAABRV010000006.1"/>
</dbReference>
<accession>A0ABP9XFH8</accession>
<keyword evidence="2" id="KW-1185">Reference proteome</keyword>
<gene>
    <name evidence="1" type="ORF">Dalu01_02525</name>
</gene>
<protein>
    <submittedName>
        <fullName evidence="1">Uncharacterized protein</fullName>
    </submittedName>
</protein>
<comment type="caution">
    <text evidence="1">The sequence shown here is derived from an EMBL/GenBank/DDBJ whole genome shotgun (WGS) entry which is preliminary data.</text>
</comment>
<evidence type="ECO:0000313" key="2">
    <source>
        <dbReference type="Proteomes" id="UP001404956"/>
    </source>
</evidence>
<dbReference type="Proteomes" id="UP001404956">
    <property type="component" value="Unassembled WGS sequence"/>
</dbReference>